<gene>
    <name evidence="2" type="ORF">CLUP02_16491</name>
</gene>
<accession>A0A9Q8T7Y4</accession>
<evidence type="ECO:0000256" key="1">
    <source>
        <dbReference type="SAM" id="Phobius"/>
    </source>
</evidence>
<protein>
    <submittedName>
        <fullName evidence="2">Uncharacterized protein</fullName>
    </submittedName>
</protein>
<sequence>MGNGVSQVPPPPHPLHPSVRTCLNIFASHRLRPPHSECLVGSKYSQAGPKAKRYLINLPLHQRYHFDGYFQEASLTCDKYPATKRVFRPASLLSFGSELDRYLAKARRTASRNEAFDACLSDSFSRQLKLVCTETWKRLNVVRDFFPLQPRGYPLPYLGVACLKYGGWQESVHGEMQRSRYLITWQALYFASSAPRMLRPEEVQGSNRLNRRCKPAIRGTQSAALRRLFDISLMILVIEAGDSIQVQGTSCHTATQARTTTRPIRQARKVLVGQGFLRQGNIRSPLPLISHSITEGESHDPASCGKIADTLWGFSATTAAAENHSFTRRHILLGQGVIQDETLRLPRGVHPELQLICSIFNNTTAISGVDSLSFRTTNTIHQAARASTGTGTEESYGNTKRHRHMRLTAELQGQQAAYQAHRIAENPNTTTRLHSHHHNHVLLVMVFAYIVAELPVLAIPTLGSRCKARPKLRRDQRQANKLNKIRTDFFRLARRTSIRKKKEGINKRLTGGCYSVHSRSTATKIWYGIPRFQPRIAASVLRTMAPPGGYPQWDRPA</sequence>
<name>A0A9Q8T7Y4_9PEZI</name>
<feature type="transmembrane region" description="Helical" evidence="1">
    <location>
        <begin position="441"/>
        <end position="463"/>
    </location>
</feature>
<evidence type="ECO:0000313" key="2">
    <source>
        <dbReference type="EMBL" id="UQC90959.1"/>
    </source>
</evidence>
<organism evidence="2 3">
    <name type="scientific">Colletotrichum lupini</name>
    <dbReference type="NCBI Taxonomy" id="145971"/>
    <lineage>
        <taxon>Eukaryota</taxon>
        <taxon>Fungi</taxon>
        <taxon>Dikarya</taxon>
        <taxon>Ascomycota</taxon>
        <taxon>Pezizomycotina</taxon>
        <taxon>Sordariomycetes</taxon>
        <taxon>Hypocreomycetidae</taxon>
        <taxon>Glomerellales</taxon>
        <taxon>Glomerellaceae</taxon>
        <taxon>Colletotrichum</taxon>
        <taxon>Colletotrichum acutatum species complex</taxon>
    </lineage>
</organism>
<dbReference type="KEGG" id="clup:CLUP02_16491"/>
<dbReference type="RefSeq" id="XP_049152560.1">
    <property type="nucleotide sequence ID" value="XM_049295413.1"/>
</dbReference>
<dbReference type="EMBL" id="CP019481">
    <property type="protein sequence ID" value="UQC90959.1"/>
    <property type="molecule type" value="Genomic_DNA"/>
</dbReference>
<evidence type="ECO:0000313" key="3">
    <source>
        <dbReference type="Proteomes" id="UP000830671"/>
    </source>
</evidence>
<proteinExistence type="predicted"/>
<keyword evidence="1" id="KW-0812">Transmembrane</keyword>
<keyword evidence="1" id="KW-1133">Transmembrane helix</keyword>
<reference evidence="2" key="1">
    <citation type="journal article" date="2021" name="Mol. Plant Microbe Interact.">
        <title>Complete Genome Sequence of the Plant-Pathogenic Fungus Colletotrichum lupini.</title>
        <authorList>
            <person name="Baroncelli R."/>
            <person name="Pensec F."/>
            <person name="Da Lio D."/>
            <person name="Boufleur T."/>
            <person name="Vicente I."/>
            <person name="Sarrocco S."/>
            <person name="Picot A."/>
            <person name="Baraldi E."/>
            <person name="Sukno S."/>
            <person name="Thon M."/>
            <person name="Le Floch G."/>
        </authorList>
    </citation>
    <scope>NUCLEOTIDE SEQUENCE</scope>
    <source>
        <strain evidence="2">IMI 504893</strain>
    </source>
</reference>
<keyword evidence="1" id="KW-0472">Membrane</keyword>
<keyword evidence="3" id="KW-1185">Reference proteome</keyword>
<dbReference type="Proteomes" id="UP000830671">
    <property type="component" value="Chromosome 9"/>
</dbReference>
<dbReference type="AlphaFoldDB" id="A0A9Q8T7Y4"/>
<dbReference type="GeneID" id="73350423"/>